<dbReference type="InterPro" id="IPR058925">
    <property type="entry name" value="zf-C2H2_AcuF"/>
</dbReference>
<feature type="compositionally biased region" description="Basic and acidic residues" evidence="1">
    <location>
        <begin position="543"/>
        <end position="559"/>
    </location>
</feature>
<feature type="domain" description="C2H2-type" evidence="2">
    <location>
        <begin position="336"/>
        <end position="361"/>
    </location>
</feature>
<dbReference type="EMBL" id="JAVLET010000001">
    <property type="protein sequence ID" value="KAL0475980.1"/>
    <property type="molecule type" value="Genomic_DNA"/>
</dbReference>
<feature type="compositionally biased region" description="Basic and acidic residues" evidence="1">
    <location>
        <begin position="499"/>
        <end position="509"/>
    </location>
</feature>
<feature type="compositionally biased region" description="Polar residues" evidence="1">
    <location>
        <begin position="243"/>
        <end position="253"/>
    </location>
</feature>
<feature type="domain" description="C2H2-type" evidence="2">
    <location>
        <begin position="387"/>
        <end position="409"/>
    </location>
</feature>
<organism evidence="3 4">
    <name type="scientific">Neurospora intermedia</name>
    <dbReference type="NCBI Taxonomy" id="5142"/>
    <lineage>
        <taxon>Eukaryota</taxon>
        <taxon>Fungi</taxon>
        <taxon>Dikarya</taxon>
        <taxon>Ascomycota</taxon>
        <taxon>Pezizomycotina</taxon>
        <taxon>Sordariomycetes</taxon>
        <taxon>Sordariomycetidae</taxon>
        <taxon>Sordariales</taxon>
        <taxon>Sordariaceae</taxon>
        <taxon>Neurospora</taxon>
    </lineage>
</organism>
<name>A0ABR3DTJ1_NEUIN</name>
<dbReference type="InterPro" id="IPR013087">
    <property type="entry name" value="Znf_C2H2_type"/>
</dbReference>
<feature type="region of interest" description="Disordered" evidence="1">
    <location>
        <begin position="706"/>
        <end position="728"/>
    </location>
</feature>
<evidence type="ECO:0000313" key="4">
    <source>
        <dbReference type="Proteomes" id="UP001451303"/>
    </source>
</evidence>
<reference evidence="3 4" key="1">
    <citation type="submission" date="2023-09" db="EMBL/GenBank/DDBJ databases">
        <title>Multi-omics analysis of a traditional fermented food reveals byproduct-associated fungal strains for waste-to-food upcycling.</title>
        <authorList>
            <consortium name="Lawrence Berkeley National Laboratory"/>
            <person name="Rekdal V.M."/>
            <person name="Villalobos-Escobedo J.M."/>
            <person name="Rodriguez-Valeron N."/>
            <person name="Garcia M.O."/>
            <person name="Vasquez D.P."/>
            <person name="Damayanti I."/>
            <person name="Sorensen P.M."/>
            <person name="Baidoo E.E."/>
            <person name="De Carvalho A.C."/>
            <person name="Riley R."/>
            <person name="Lipzen A."/>
            <person name="He G."/>
            <person name="Yan M."/>
            <person name="Haridas S."/>
            <person name="Daum C."/>
            <person name="Yoshinaga Y."/>
            <person name="Ng V."/>
            <person name="Grigoriev I.V."/>
            <person name="Munk R."/>
            <person name="Nuraida L."/>
            <person name="Wijaya C.H."/>
            <person name="Morales P.-C."/>
            <person name="Keasling J.D."/>
        </authorList>
    </citation>
    <scope>NUCLEOTIDE SEQUENCE [LARGE SCALE GENOMIC DNA]</scope>
    <source>
        <strain evidence="3 4">FGSC 2613</strain>
    </source>
</reference>
<evidence type="ECO:0000259" key="2">
    <source>
        <dbReference type="SMART" id="SM00355"/>
    </source>
</evidence>
<gene>
    <name evidence="3" type="ORF">QR685DRAFT_579047</name>
</gene>
<feature type="compositionally biased region" description="Basic and acidic residues" evidence="1">
    <location>
        <begin position="570"/>
        <end position="580"/>
    </location>
</feature>
<feature type="compositionally biased region" description="Polar residues" evidence="1">
    <location>
        <begin position="530"/>
        <end position="540"/>
    </location>
</feature>
<dbReference type="Proteomes" id="UP001451303">
    <property type="component" value="Unassembled WGS sequence"/>
</dbReference>
<feature type="compositionally biased region" description="Acidic residues" evidence="1">
    <location>
        <begin position="113"/>
        <end position="123"/>
    </location>
</feature>
<feature type="compositionally biased region" description="Polar residues" evidence="1">
    <location>
        <begin position="218"/>
        <end position="231"/>
    </location>
</feature>
<feature type="compositionally biased region" description="Pro residues" evidence="1">
    <location>
        <begin position="479"/>
        <end position="497"/>
    </location>
</feature>
<evidence type="ECO:0000256" key="1">
    <source>
        <dbReference type="SAM" id="MobiDB-lite"/>
    </source>
</evidence>
<sequence>MADISALVPLCLDGFRSLNDSLAARTPKCGPGEGDFPEDLRPSIKNQLGRFRVWSTNLGAHRTGRSSLNYRLQDASHIRTQVINLLNGLVECLQDGASIANGTVEPWDSMEPTSDDEDSDSDGPEAQSPTGLTELSQIVSEASEIINCLFRLSVSMHHPAPHDRFRRSAIIDTSHYEAFDTAYIQNKFPFAHQGIGLPDEGMEPPGDDTKTVGGTTVASSLPQHLKTSNPDVSGVEDFDSRSEAGQTETSFAPSSVPDGSRSRMPSMPDEAQQGPFECPFCYRMISVETTKDWRKHVLGDLRPYICLYPDCPAAGQDFQRRHQWMQHVQQAHWNVFVCPFGCKDAQVDDIPALKAHLATFHNEHAESLSPESLIRSSEQERPLDAPKQCELCSEELDSFKAYTRHVGRHQEDVALFVLPNRGIDEESLSDDQNEELGRHDDKVSDGLSRVIWDEAVIRHGGDKLPPLVEALGWDYRDAVPPPPQPSQGPLPKPPPYAPESERLQVEREPLCTFKYRRPDGSVEDGPEQNVPVTFASSHQTHGPHHDNALQDGSGPKDRSSASLTATQPPNREDMQSDPRHSGIVVGPGLVFYPAPDVSIKDSEGRIKLAPFWNTVQESTGLREESLVDNPEYNPDAHLRPEITHRPPSANAQDEPGGDEWESLVLDNPGNVPEKYLDPGIIPQSSYTDAQDEPGIAAHHESNAIKRAQEGDKNRGGDGLNLDKGENWESRYPASTMGIRRNIRRVVPGLPATQPIIKRAQEED</sequence>
<keyword evidence="4" id="KW-1185">Reference proteome</keyword>
<feature type="region of interest" description="Disordered" evidence="1">
    <location>
        <begin position="475"/>
        <end position="581"/>
    </location>
</feature>
<dbReference type="Pfam" id="PF26082">
    <property type="entry name" value="zf-C2H2_AcuF"/>
    <property type="match status" value="1"/>
</dbReference>
<dbReference type="PANTHER" id="PTHR35391">
    <property type="entry name" value="C2H2-TYPE DOMAIN-CONTAINING PROTEIN-RELATED"/>
    <property type="match status" value="1"/>
</dbReference>
<feature type="compositionally biased region" description="Polar residues" evidence="1">
    <location>
        <begin position="560"/>
        <end position="569"/>
    </location>
</feature>
<accession>A0ABR3DTJ1</accession>
<evidence type="ECO:0000313" key="3">
    <source>
        <dbReference type="EMBL" id="KAL0475980.1"/>
    </source>
</evidence>
<feature type="region of interest" description="Disordered" evidence="1">
    <location>
        <begin position="197"/>
        <end position="270"/>
    </location>
</feature>
<proteinExistence type="predicted"/>
<comment type="caution">
    <text evidence="3">The sequence shown here is derived from an EMBL/GenBank/DDBJ whole genome shotgun (WGS) entry which is preliminary data.</text>
</comment>
<feature type="region of interest" description="Disordered" evidence="1">
    <location>
        <begin position="102"/>
        <end position="132"/>
    </location>
</feature>
<feature type="domain" description="C2H2-type" evidence="2">
    <location>
        <begin position="304"/>
        <end position="332"/>
    </location>
</feature>
<dbReference type="SMART" id="SM00355">
    <property type="entry name" value="ZnF_C2H2"/>
    <property type="match status" value="3"/>
</dbReference>
<dbReference type="PANTHER" id="PTHR35391:SF7">
    <property type="entry name" value="C2H2-TYPE DOMAIN-CONTAINING PROTEIN"/>
    <property type="match status" value="1"/>
</dbReference>
<feature type="region of interest" description="Disordered" evidence="1">
    <location>
        <begin position="638"/>
        <end position="660"/>
    </location>
</feature>
<protein>
    <recommendedName>
        <fullName evidence="2">C2H2-type domain-containing protein</fullName>
    </recommendedName>
</protein>